<sequence>MQNNIFFYLRGVRIKLVAGTLVFGGSEAELTKTELKGISIKPSEIGRVFDKGFVGSNGRAGNHATGIGLYLCKQMCDKLGIGIGIASEPNQYTTVTLYFPKNA</sequence>
<proteinExistence type="predicted"/>
<feature type="domain" description="Histidine kinase/HSP90-like ATPase" evidence="1">
    <location>
        <begin position="36"/>
        <end position="101"/>
    </location>
</feature>
<gene>
    <name evidence="2" type="ORF">KTH90_15350</name>
</gene>
<comment type="caution">
    <text evidence="2">The sequence shown here is derived from an EMBL/GenBank/DDBJ whole genome shotgun (WGS) entry which is preliminary data.</text>
</comment>
<protein>
    <recommendedName>
        <fullName evidence="1">Histidine kinase/HSP90-like ATPase domain-containing protein</fullName>
    </recommendedName>
</protein>
<accession>A0ABS6KA41</accession>
<dbReference type="InterPro" id="IPR003594">
    <property type="entry name" value="HATPase_dom"/>
</dbReference>
<dbReference type="Pfam" id="PF02518">
    <property type="entry name" value="HATPase_c"/>
    <property type="match status" value="1"/>
</dbReference>
<dbReference type="EMBL" id="JAHQCX010000011">
    <property type="protein sequence ID" value="MBU9727389.1"/>
    <property type="molecule type" value="Genomic_DNA"/>
</dbReference>
<dbReference type="InterPro" id="IPR036890">
    <property type="entry name" value="HATPase_C_sf"/>
</dbReference>
<name>A0ABS6KA41_9FIRM</name>
<evidence type="ECO:0000313" key="2">
    <source>
        <dbReference type="EMBL" id="MBU9727389.1"/>
    </source>
</evidence>
<reference evidence="2 3" key="1">
    <citation type="submission" date="2021-06" db="EMBL/GenBank/DDBJ databases">
        <title>Description of novel taxa of the family Lachnospiraceae.</title>
        <authorList>
            <person name="Chaplin A.V."/>
            <person name="Sokolova S.R."/>
            <person name="Pikina A.P."/>
            <person name="Korzhanova M."/>
            <person name="Belova V."/>
            <person name="Korostin D."/>
            <person name="Efimov B.A."/>
        </authorList>
    </citation>
    <scope>NUCLEOTIDE SEQUENCE [LARGE SCALE GENOMIC DNA]</scope>
    <source>
        <strain evidence="2 3">ASD4241</strain>
    </source>
</reference>
<organism evidence="2 3">
    <name type="scientific">Diplocloster modestus</name>
    <dbReference type="NCBI Taxonomy" id="2850322"/>
    <lineage>
        <taxon>Bacteria</taxon>
        <taxon>Bacillati</taxon>
        <taxon>Bacillota</taxon>
        <taxon>Clostridia</taxon>
        <taxon>Lachnospirales</taxon>
        <taxon>Lachnospiraceae</taxon>
        <taxon>Diplocloster</taxon>
    </lineage>
</organism>
<evidence type="ECO:0000313" key="3">
    <source>
        <dbReference type="Proteomes" id="UP001314681"/>
    </source>
</evidence>
<dbReference type="RefSeq" id="WP_158352238.1">
    <property type="nucleotide sequence ID" value="NZ_JAHQCX010000011.1"/>
</dbReference>
<keyword evidence="3" id="KW-1185">Reference proteome</keyword>
<evidence type="ECO:0000259" key="1">
    <source>
        <dbReference type="Pfam" id="PF02518"/>
    </source>
</evidence>
<dbReference type="Gene3D" id="3.30.565.10">
    <property type="entry name" value="Histidine kinase-like ATPase, C-terminal domain"/>
    <property type="match status" value="1"/>
</dbReference>
<dbReference type="SUPFAM" id="SSF55874">
    <property type="entry name" value="ATPase domain of HSP90 chaperone/DNA topoisomerase II/histidine kinase"/>
    <property type="match status" value="1"/>
</dbReference>
<dbReference type="Proteomes" id="UP001314681">
    <property type="component" value="Unassembled WGS sequence"/>
</dbReference>